<sequence>MSGFDAFESDFNNESLPEEDPVAEFYAREQNELAGLEDDLNFESPAKSQTDSHSQQATADYENNFMGDGEADMFTFSEESQPIEMNGPSESAFPLNSAYQTKSVIQEEPEKIRKWREEHQKMLKEKDEQESLKKEEMHQTALKEIEEWYARYHEQIEKSKFNNREVSKNAEMEYVNERDTQVPTGQEWDRISRMCDFNPKASRGTKDTSRMRSIILQLKQTPLVHKSGAKV</sequence>
<evidence type="ECO:0000256" key="7">
    <source>
        <dbReference type="SAM" id="MobiDB-lite"/>
    </source>
</evidence>
<comment type="similarity">
    <text evidence="2 6">Belongs to the clathrin light chain family.</text>
</comment>
<keyword evidence="4 6" id="KW-0168">Coated pit</keyword>
<evidence type="ECO:0000256" key="6">
    <source>
        <dbReference type="RuleBase" id="RU363137"/>
    </source>
</evidence>
<feature type="region of interest" description="Disordered" evidence="7">
    <location>
        <begin position="172"/>
        <end position="210"/>
    </location>
</feature>
<evidence type="ECO:0000256" key="5">
    <source>
        <dbReference type="ARBA" id="ARBA00023329"/>
    </source>
</evidence>
<dbReference type="RefSeq" id="XP_022255409.1">
    <property type="nucleotide sequence ID" value="XM_022399701.1"/>
</dbReference>
<comment type="function">
    <text evidence="6">Clathrin is the major protein of the polyhedral coat of coated pits and vesicles.</text>
</comment>
<organism evidence="8 9">
    <name type="scientific">Limulus polyphemus</name>
    <name type="common">Atlantic horseshoe crab</name>
    <dbReference type="NCBI Taxonomy" id="6850"/>
    <lineage>
        <taxon>Eukaryota</taxon>
        <taxon>Metazoa</taxon>
        <taxon>Ecdysozoa</taxon>
        <taxon>Arthropoda</taxon>
        <taxon>Chelicerata</taxon>
        <taxon>Merostomata</taxon>
        <taxon>Xiphosura</taxon>
        <taxon>Limulidae</taxon>
        <taxon>Limulus</taxon>
    </lineage>
</organism>
<dbReference type="PANTHER" id="PTHR10639">
    <property type="entry name" value="CLATHRIN LIGHT CHAIN"/>
    <property type="match status" value="1"/>
</dbReference>
<protein>
    <recommendedName>
        <fullName evidence="6">Clathrin light chain</fullName>
    </recommendedName>
</protein>
<gene>
    <name evidence="9" type="primary">LOC106471073</name>
</gene>
<proteinExistence type="inferred from homology"/>
<feature type="region of interest" description="Disordered" evidence="7">
    <location>
        <begin position="1"/>
        <end position="94"/>
    </location>
</feature>
<dbReference type="GeneID" id="106471073"/>
<dbReference type="PROSITE" id="PS00581">
    <property type="entry name" value="CLATHRIN_LIGHT_CHN_2"/>
    <property type="match status" value="1"/>
</dbReference>
<dbReference type="InterPro" id="IPR000996">
    <property type="entry name" value="Clathrin_L-chain"/>
</dbReference>
<reference evidence="9" key="1">
    <citation type="submission" date="2025-08" db="UniProtKB">
        <authorList>
            <consortium name="RefSeq"/>
        </authorList>
    </citation>
    <scope>IDENTIFICATION</scope>
    <source>
        <tissue evidence="9">Muscle</tissue>
    </source>
</reference>
<feature type="compositionally biased region" description="Polar residues" evidence="7">
    <location>
        <begin position="46"/>
        <end position="58"/>
    </location>
</feature>
<evidence type="ECO:0000256" key="4">
    <source>
        <dbReference type="ARBA" id="ARBA00023176"/>
    </source>
</evidence>
<dbReference type="PANTHER" id="PTHR10639:SF7">
    <property type="entry name" value="CLATHRIN LIGHT CHAIN"/>
    <property type="match status" value="1"/>
</dbReference>
<evidence type="ECO:0000313" key="9">
    <source>
        <dbReference type="RefSeq" id="XP_022255409.1"/>
    </source>
</evidence>
<evidence type="ECO:0000313" key="8">
    <source>
        <dbReference type="Proteomes" id="UP000694941"/>
    </source>
</evidence>
<evidence type="ECO:0000256" key="2">
    <source>
        <dbReference type="ARBA" id="ARBA00005263"/>
    </source>
</evidence>
<evidence type="ECO:0000256" key="3">
    <source>
        <dbReference type="ARBA" id="ARBA00023136"/>
    </source>
</evidence>
<evidence type="ECO:0000256" key="1">
    <source>
        <dbReference type="ARBA" id="ARBA00004180"/>
    </source>
</evidence>
<keyword evidence="5 6" id="KW-0968">Cytoplasmic vesicle</keyword>
<keyword evidence="3 6" id="KW-0472">Membrane</keyword>
<dbReference type="Pfam" id="PF01086">
    <property type="entry name" value="Clathrin_lg_ch"/>
    <property type="match status" value="1"/>
</dbReference>
<dbReference type="Proteomes" id="UP000694941">
    <property type="component" value="Unplaced"/>
</dbReference>
<keyword evidence="8" id="KW-1185">Reference proteome</keyword>
<accession>A0ABM1THQ3</accession>
<comment type="subcellular location">
    <subcellularLocation>
        <location evidence="1 6">Cytoplasmic vesicle membrane</location>
        <topology evidence="1 6">Peripheral membrane protein</topology>
        <orientation evidence="1 6">Cytoplasmic side</orientation>
    </subcellularLocation>
    <subcellularLocation>
        <location evidence="6">Membrane</location>
        <location evidence="6">Coated pit</location>
        <topology evidence="6">Peripheral membrane protein</topology>
        <orientation evidence="6">Cytoplasmic side</orientation>
    </subcellularLocation>
    <text evidence="6">Cytoplasmic face of coated pits and vesicles.</text>
</comment>
<name>A0ABM1THQ3_LIMPO</name>